<dbReference type="OrthoDB" id="2375320at2"/>
<dbReference type="EMBL" id="CABVHP010000002">
    <property type="protein sequence ID" value="VVN79471.1"/>
    <property type="molecule type" value="Genomic_DNA"/>
</dbReference>
<reference evidence="1 2" key="1">
    <citation type="submission" date="2019-09" db="EMBL/GenBank/DDBJ databases">
        <authorList>
            <person name="Chandra G."/>
            <person name="Truman W A."/>
        </authorList>
    </citation>
    <scope>NUCLEOTIDE SEQUENCE [LARGE SCALE GENOMIC DNA]</scope>
    <source>
        <strain evidence="1">PS704</strain>
    </source>
</reference>
<accession>A0A5E7AW02</accession>
<dbReference type="AlphaFoldDB" id="A0A5E7AW02"/>
<sequence>MEIDLLVPHDSYFDEGGTPLRLCFDKRSFQCSGLKVVLNQLPYLFNDATDEVFFPTTSVAIIEEAVARAKRSTKDVVTINQVGRFSRGKLPIAQGTSFKYSAIDHFFIPGLLRNIPPDGYLTPIYFNKDVLLKYEHSESCSLDQATSSAGSIQMKGGQSVPYGINQRGSVIMWLGDIVSLPEQEKMYLYSENIDPQHDLHSDFYNNQILGEWLGDI</sequence>
<protein>
    <submittedName>
        <fullName evidence="1">Uncharacterized protein</fullName>
    </submittedName>
</protein>
<dbReference type="Proteomes" id="UP000326557">
    <property type="component" value="Unassembled WGS sequence"/>
</dbReference>
<evidence type="ECO:0000313" key="1">
    <source>
        <dbReference type="EMBL" id="VVN79471.1"/>
    </source>
</evidence>
<gene>
    <name evidence="1" type="ORF">PS704_00984</name>
</gene>
<proteinExistence type="predicted"/>
<evidence type="ECO:0000313" key="2">
    <source>
        <dbReference type="Proteomes" id="UP000326557"/>
    </source>
</evidence>
<organism evidence="1 2">
    <name type="scientific">Pseudomonas fluorescens</name>
    <dbReference type="NCBI Taxonomy" id="294"/>
    <lineage>
        <taxon>Bacteria</taxon>
        <taxon>Pseudomonadati</taxon>
        <taxon>Pseudomonadota</taxon>
        <taxon>Gammaproteobacteria</taxon>
        <taxon>Pseudomonadales</taxon>
        <taxon>Pseudomonadaceae</taxon>
        <taxon>Pseudomonas</taxon>
    </lineage>
</organism>
<dbReference type="RefSeq" id="WP_150636786.1">
    <property type="nucleotide sequence ID" value="NZ_CABVHP010000002.1"/>
</dbReference>
<name>A0A5E7AW02_PSEFL</name>